<proteinExistence type="predicted"/>
<feature type="chain" id="PRO_5047030043" evidence="2">
    <location>
        <begin position="23"/>
        <end position="120"/>
    </location>
</feature>
<feature type="compositionally biased region" description="Polar residues" evidence="1">
    <location>
        <begin position="58"/>
        <end position="67"/>
    </location>
</feature>
<comment type="caution">
    <text evidence="3">The sequence shown here is derived from an EMBL/GenBank/DDBJ whole genome shotgun (WGS) entry which is preliminary data.</text>
</comment>
<dbReference type="PROSITE" id="PS51257">
    <property type="entry name" value="PROKAR_LIPOPROTEIN"/>
    <property type="match status" value="1"/>
</dbReference>
<feature type="compositionally biased region" description="Polar residues" evidence="1">
    <location>
        <begin position="110"/>
        <end position="120"/>
    </location>
</feature>
<evidence type="ECO:0000313" key="3">
    <source>
        <dbReference type="EMBL" id="MFD1002855.1"/>
    </source>
</evidence>
<organism evidence="3 4">
    <name type="scientific">Ohtaekwangia kribbensis</name>
    <dbReference type="NCBI Taxonomy" id="688913"/>
    <lineage>
        <taxon>Bacteria</taxon>
        <taxon>Pseudomonadati</taxon>
        <taxon>Bacteroidota</taxon>
        <taxon>Cytophagia</taxon>
        <taxon>Cytophagales</taxon>
        <taxon>Fulvivirgaceae</taxon>
        <taxon>Ohtaekwangia</taxon>
    </lineage>
</organism>
<dbReference type="RefSeq" id="WP_377584632.1">
    <property type="nucleotide sequence ID" value="NZ_JBHTKA010000014.1"/>
</dbReference>
<dbReference type="EMBL" id="JBHTKA010000014">
    <property type="protein sequence ID" value="MFD1002855.1"/>
    <property type="molecule type" value="Genomic_DNA"/>
</dbReference>
<accession>A0ABW3KBQ2</accession>
<evidence type="ECO:0000313" key="4">
    <source>
        <dbReference type="Proteomes" id="UP001597112"/>
    </source>
</evidence>
<reference evidence="4" key="1">
    <citation type="journal article" date="2019" name="Int. J. Syst. Evol. Microbiol.">
        <title>The Global Catalogue of Microorganisms (GCM) 10K type strain sequencing project: providing services to taxonomists for standard genome sequencing and annotation.</title>
        <authorList>
            <consortium name="The Broad Institute Genomics Platform"/>
            <consortium name="The Broad Institute Genome Sequencing Center for Infectious Disease"/>
            <person name="Wu L."/>
            <person name="Ma J."/>
        </authorList>
    </citation>
    <scope>NUCLEOTIDE SEQUENCE [LARGE SCALE GENOMIC DNA]</scope>
    <source>
        <strain evidence="4">CCUG 58938</strain>
    </source>
</reference>
<feature type="signal peptide" evidence="2">
    <location>
        <begin position="1"/>
        <end position="22"/>
    </location>
</feature>
<protein>
    <submittedName>
        <fullName evidence="3">Uncharacterized protein</fullName>
    </submittedName>
</protein>
<feature type="region of interest" description="Disordered" evidence="1">
    <location>
        <begin position="33"/>
        <end position="120"/>
    </location>
</feature>
<name>A0ABW3KBQ2_9BACT</name>
<evidence type="ECO:0000256" key="1">
    <source>
        <dbReference type="SAM" id="MobiDB-lite"/>
    </source>
</evidence>
<keyword evidence="2" id="KW-0732">Signal</keyword>
<evidence type="ECO:0000256" key="2">
    <source>
        <dbReference type="SAM" id="SignalP"/>
    </source>
</evidence>
<sequence length="120" mass="13935">MYVRFILLLFVLLTACQSGRIACPEPKFAKLKKSTPHRSYYSPQFSAANEAEEENRQTKGTRPNSKMITHVSVEEWDCPQPGKKKYMPKEVKQNIRKNMKRISSDKQNEADSVQTQSNRR</sequence>
<gene>
    <name evidence="3" type="ORF">ACFQ21_26245</name>
</gene>
<dbReference type="Proteomes" id="UP001597112">
    <property type="component" value="Unassembled WGS sequence"/>
</dbReference>
<keyword evidence="4" id="KW-1185">Reference proteome</keyword>